<dbReference type="AlphaFoldDB" id="A0A1A0H8V6"/>
<evidence type="ECO:0000313" key="2">
    <source>
        <dbReference type="EMBL" id="OBA20554.1"/>
    </source>
</evidence>
<organism evidence="2 3">
    <name type="scientific">Metschnikowia bicuspidata var. bicuspidata NRRL YB-4993</name>
    <dbReference type="NCBI Taxonomy" id="869754"/>
    <lineage>
        <taxon>Eukaryota</taxon>
        <taxon>Fungi</taxon>
        <taxon>Dikarya</taxon>
        <taxon>Ascomycota</taxon>
        <taxon>Saccharomycotina</taxon>
        <taxon>Pichiomycetes</taxon>
        <taxon>Metschnikowiaceae</taxon>
        <taxon>Metschnikowia</taxon>
    </lineage>
</organism>
<protein>
    <submittedName>
        <fullName evidence="2">Uncharacterized protein</fullName>
    </submittedName>
</protein>
<dbReference type="RefSeq" id="XP_018711076.1">
    <property type="nucleotide sequence ID" value="XM_018854929.1"/>
</dbReference>
<gene>
    <name evidence="2" type="ORF">METBIDRAFT_200501</name>
</gene>
<evidence type="ECO:0000256" key="1">
    <source>
        <dbReference type="SAM" id="MobiDB-lite"/>
    </source>
</evidence>
<sequence>MLSNPTQSEDSSVELRPQKKLTELQAQISSVGFATLKKQATNTSQGSSLNTNTSGKRSLHRFFSRKKTILEPNNWLSNRLSRDELELVDQSEEFKLSKLHGDVNYLESSRSTLDTKKTFLSKNESTVHGRRNKRSNARSLSRKPSFLESSTLKKANSPSIQLNSLFHRPHTSLTDQNAETNSESREFQQNSIYTSLRRNIVQLSSQSSNSYITDRVAASTYHFTDPNHGIGVDSRTVEGTTIFELHRRYMTSADTYIQKHHRTAPESPIVGFQPDELRLGLHPGDEHYTKAFSDIFDLITPILCPREHLPEGKGSQELQKLCIEEMESFVEQRLLGIRHEIKKNPSQEEKIDNFPKRIFDGQVSNWISTDGADDERTELELKEFLTQISRFFLKCCQTLADIFIHKKAPKLPEDSFGLLTIQSSDSENLQEFSELKRELTIYLENWRLIARAWNYFNSNVRFYLLHIFVPAESYLEFLFSQDSKFESATRRYTFDNDILLAFRDTFILPQLHRRMILLSCQDNENDIFKKMVEYNEQTVFENPECEISKTLTNCLGFLSTCSARDSLTSDDERHGEILLSEFLRLLKLQSRKKPARL</sequence>
<dbReference type="OrthoDB" id="4022940at2759"/>
<comment type="caution">
    <text evidence="2">The sequence shown here is derived from an EMBL/GenBank/DDBJ whole genome shotgun (WGS) entry which is preliminary data.</text>
</comment>
<reference evidence="2 3" key="1">
    <citation type="submission" date="2016-05" db="EMBL/GenBank/DDBJ databases">
        <title>Comparative genomics of biotechnologically important yeasts.</title>
        <authorList>
            <consortium name="DOE Joint Genome Institute"/>
            <person name="Riley R."/>
            <person name="Haridas S."/>
            <person name="Wolfe K.H."/>
            <person name="Lopes M.R."/>
            <person name="Hittinger C.T."/>
            <person name="Goker M."/>
            <person name="Salamov A."/>
            <person name="Wisecaver J."/>
            <person name="Long T.M."/>
            <person name="Aerts A.L."/>
            <person name="Barry K."/>
            <person name="Choi C."/>
            <person name="Clum A."/>
            <person name="Coughlan A.Y."/>
            <person name="Deshpande S."/>
            <person name="Douglass A.P."/>
            <person name="Hanson S.J."/>
            <person name="Klenk H.-P."/>
            <person name="LaButti K."/>
            <person name="Lapidus A."/>
            <person name="Lindquist E."/>
            <person name="Lipzen A."/>
            <person name="Meier-kolthoff J.P."/>
            <person name="Ohm R.A."/>
            <person name="Otillar R.P."/>
            <person name="Pangilinan J."/>
            <person name="Peng Y."/>
            <person name="Rokas A."/>
            <person name="Rosa C.A."/>
            <person name="Scheuner C."/>
            <person name="Sibirny A.A."/>
            <person name="Slot J.C."/>
            <person name="Stielow J.B."/>
            <person name="Sun H."/>
            <person name="Kurtzman C.P."/>
            <person name="Blackwell M."/>
            <person name="Grigoriev I.V."/>
            <person name="Jeffries T.W."/>
        </authorList>
    </citation>
    <scope>NUCLEOTIDE SEQUENCE [LARGE SCALE GENOMIC DNA]</scope>
    <source>
        <strain evidence="2 3">NRRL YB-4993</strain>
    </source>
</reference>
<keyword evidence="3" id="KW-1185">Reference proteome</keyword>
<feature type="region of interest" description="Disordered" evidence="1">
    <location>
        <begin position="122"/>
        <end position="168"/>
    </location>
</feature>
<name>A0A1A0H8V6_9ASCO</name>
<accession>A0A1A0H8V6</accession>
<feature type="compositionally biased region" description="Polar residues" evidence="1">
    <location>
        <begin position="147"/>
        <end position="164"/>
    </location>
</feature>
<dbReference type="EMBL" id="LXTC01000004">
    <property type="protein sequence ID" value="OBA20554.1"/>
    <property type="molecule type" value="Genomic_DNA"/>
</dbReference>
<dbReference type="GeneID" id="30027905"/>
<evidence type="ECO:0000313" key="3">
    <source>
        <dbReference type="Proteomes" id="UP000092555"/>
    </source>
</evidence>
<dbReference type="Proteomes" id="UP000092555">
    <property type="component" value="Unassembled WGS sequence"/>
</dbReference>
<proteinExistence type="predicted"/>